<organism evidence="14 15">
    <name type="scientific">Purpureocillium lilacinum</name>
    <name type="common">Paecilomyces lilacinus</name>
    <dbReference type="NCBI Taxonomy" id="33203"/>
    <lineage>
        <taxon>Eukaryota</taxon>
        <taxon>Fungi</taxon>
        <taxon>Dikarya</taxon>
        <taxon>Ascomycota</taxon>
        <taxon>Pezizomycotina</taxon>
        <taxon>Sordariomycetes</taxon>
        <taxon>Hypocreomycetidae</taxon>
        <taxon>Hypocreales</taxon>
        <taxon>Ophiocordycipitaceae</taxon>
        <taxon>Purpureocillium</taxon>
    </lineage>
</organism>
<evidence type="ECO:0000313" key="16">
    <source>
        <dbReference type="Proteomes" id="UP001287286"/>
    </source>
</evidence>
<evidence type="ECO:0000256" key="6">
    <source>
        <dbReference type="ARBA" id="ARBA00022741"/>
    </source>
</evidence>
<dbReference type="EMBL" id="JAWRVI010000007">
    <property type="protein sequence ID" value="KAK4092904.1"/>
    <property type="molecule type" value="Genomic_DNA"/>
</dbReference>
<name>A0A2U3EAE4_PURLI</name>
<comment type="similarity">
    <text evidence="9">Belongs to the Clp1 family. Clp1 subfamily.</text>
</comment>
<dbReference type="InterPro" id="IPR032324">
    <property type="entry name" value="Clp1_N"/>
</dbReference>
<accession>A0A2U3EAE4</accession>
<comment type="caution">
    <text evidence="14">The sequence shown here is derived from an EMBL/GenBank/DDBJ whole genome shotgun (WGS) entry which is preliminary data.</text>
</comment>
<keyword evidence="16" id="KW-1185">Reference proteome</keyword>
<dbReference type="Gene3D" id="3.40.50.300">
    <property type="entry name" value="P-loop containing nucleotide triphosphate hydrolases"/>
    <property type="match status" value="1"/>
</dbReference>
<comment type="subcellular location">
    <subcellularLocation>
        <location evidence="2 9">Nucleus</location>
    </subcellularLocation>
</comment>
<feature type="binding site" evidence="9">
    <location>
        <position position="29"/>
    </location>
    <ligand>
        <name>ATP</name>
        <dbReference type="ChEBI" id="CHEBI:30616"/>
    </ligand>
</feature>
<protein>
    <recommendedName>
        <fullName evidence="4">Polynucleotide 5'-hydroxyl-kinase GRC3</fullName>
    </recommendedName>
    <alternativeName>
        <fullName evidence="3">Polynucleotide 5'-hydroxyl-kinase grc3</fullName>
    </alternativeName>
</protein>
<dbReference type="InterPro" id="IPR010655">
    <property type="entry name" value="Clp1_C"/>
</dbReference>
<dbReference type="EMBL" id="LCWV01000007">
    <property type="protein sequence ID" value="PWI71484.1"/>
    <property type="molecule type" value="Genomic_DNA"/>
</dbReference>
<dbReference type="HAMAP" id="MF_03035">
    <property type="entry name" value="Clp1"/>
    <property type="match status" value="1"/>
</dbReference>
<dbReference type="PANTHER" id="PTHR12755">
    <property type="entry name" value="CLEAVAGE/POLYADENYLATION FACTOR IA SUBUNIT CLP1P"/>
    <property type="match status" value="1"/>
</dbReference>
<dbReference type="PANTHER" id="PTHR12755:SF6">
    <property type="entry name" value="POLYRIBONUCLEOTIDE 5'-HYDROXYL-KINASE CLP1"/>
    <property type="match status" value="1"/>
</dbReference>
<dbReference type="AlphaFoldDB" id="A0A2U3EAE4"/>
<sequence length="469" mass="50496">MSIPGLGQIPTQQAATSSTRVVSLKPAWEWRFQIPVGRSLGLKVLSGTAEKDGIELAPRSTYTLPGGTASKILTWHGCELEIEGRSDNGSDSVAEYATPAANPANAHVNLHARLSELRAAAAREGREGPRVLITGHSGAGKTALTRTLTSYATRQGEQPLTVNTDPRDGMLSLPGTLSAAVFATVMDPEARDGWGGTPTSGPSVVPVKLPLVYFYGRADAEEEPDFYKALVSRLAGAVSGRLSEDVDVRSSGVLVDGTGLSEDNTVAMDLLAHVVDELSINIVVVLGSTPLHAELGRRFASERTSLGEPIQVVGLDQSDGVVERDESFAEHVREQIIKEYFFGDAKRTLSPQIQQVDFDSLIIYKVADEEAVELTKPDAADSEEAHGPDMLVREEPSSLMQHWTLAVMHAANKDPAETVRAASVMGFVYVSDVDEERRKVKVLAPIGGRLGDRPLVWGRWPEPYMNLLG</sequence>
<dbReference type="Proteomes" id="UP000245956">
    <property type="component" value="Unassembled WGS sequence"/>
</dbReference>
<dbReference type="Gene3D" id="2.40.30.330">
    <property type="entry name" value="Pre-mRNA cleavage complex subunit Clp1, C-terminal domain"/>
    <property type="match status" value="1"/>
</dbReference>
<evidence type="ECO:0000313" key="14">
    <source>
        <dbReference type="EMBL" id="PWI71484.1"/>
    </source>
</evidence>
<evidence type="ECO:0000256" key="8">
    <source>
        <dbReference type="ARBA" id="ARBA00023242"/>
    </source>
</evidence>
<dbReference type="InterPro" id="IPR027417">
    <property type="entry name" value="P-loop_NTPase"/>
</dbReference>
<feature type="binding site" evidence="9">
    <location>
        <begin position="138"/>
        <end position="143"/>
    </location>
    <ligand>
        <name>ATP</name>
        <dbReference type="ChEBI" id="CHEBI:30616"/>
    </ligand>
</feature>
<evidence type="ECO:0000259" key="11">
    <source>
        <dbReference type="Pfam" id="PF16573"/>
    </source>
</evidence>
<evidence type="ECO:0000256" key="3">
    <source>
        <dbReference type="ARBA" id="ARBA00018706"/>
    </source>
</evidence>
<dbReference type="InterPro" id="IPR038238">
    <property type="entry name" value="Clp1_C_sf"/>
</dbReference>
<dbReference type="GO" id="GO:0051731">
    <property type="term" value="F:polynucleotide 5'-hydroxyl-kinase activity"/>
    <property type="evidence" value="ECO:0007669"/>
    <property type="project" value="InterPro"/>
</dbReference>
<dbReference type="GO" id="GO:0005849">
    <property type="term" value="C:mRNA cleavage factor complex"/>
    <property type="evidence" value="ECO:0007669"/>
    <property type="project" value="UniProtKB-UniRule"/>
</dbReference>
<dbReference type="Gene3D" id="2.60.120.1030">
    <property type="entry name" value="Clp1, DNA binding domain"/>
    <property type="match status" value="1"/>
</dbReference>
<gene>
    <name evidence="9" type="primary">CLP1</name>
    <name evidence="14" type="ORF">PCL_11578</name>
    <name evidence="13" type="ORF">Purlil1_2829</name>
</gene>
<evidence type="ECO:0000313" key="15">
    <source>
        <dbReference type="Proteomes" id="UP000245956"/>
    </source>
</evidence>
<dbReference type="GO" id="GO:0006388">
    <property type="term" value="P:tRNA splicing, via endonucleolytic cleavage and ligation"/>
    <property type="evidence" value="ECO:0007669"/>
    <property type="project" value="TreeGrafter"/>
</dbReference>
<keyword evidence="5 9" id="KW-0507">mRNA processing</keyword>
<proteinExistence type="inferred from homology"/>
<evidence type="ECO:0000313" key="13">
    <source>
        <dbReference type="EMBL" id="KAK4092904.1"/>
    </source>
</evidence>
<evidence type="ECO:0000256" key="1">
    <source>
        <dbReference type="ARBA" id="ARBA00003798"/>
    </source>
</evidence>
<keyword evidence="7 9" id="KW-0067">ATP-binding</keyword>
<evidence type="ECO:0000256" key="9">
    <source>
        <dbReference type="HAMAP-Rule" id="MF_03035"/>
    </source>
</evidence>
<evidence type="ECO:0000256" key="2">
    <source>
        <dbReference type="ARBA" id="ARBA00004123"/>
    </source>
</evidence>
<feature type="domain" description="Clp1 N-terminal" evidence="11">
    <location>
        <begin position="24"/>
        <end position="121"/>
    </location>
</feature>
<dbReference type="GO" id="GO:0031124">
    <property type="term" value="P:mRNA 3'-end processing"/>
    <property type="evidence" value="ECO:0007669"/>
    <property type="project" value="UniProtKB-UniRule"/>
</dbReference>
<keyword evidence="8 9" id="KW-0539">Nucleus</keyword>
<reference evidence="13" key="3">
    <citation type="submission" date="2023-11" db="EMBL/GenBank/DDBJ databases">
        <authorList>
            <person name="Beijen E."/>
            <person name="Ohm R.A."/>
        </authorList>
    </citation>
    <scope>NUCLEOTIDE SEQUENCE</scope>
    <source>
        <strain evidence="13">CBS 150709</strain>
    </source>
</reference>
<keyword evidence="6 9" id="KW-0547">Nucleotide-binding</keyword>
<evidence type="ECO:0000256" key="7">
    <source>
        <dbReference type="ARBA" id="ARBA00022840"/>
    </source>
</evidence>
<feature type="domain" description="Clp1 C-terminal" evidence="10">
    <location>
        <begin position="349"/>
        <end position="462"/>
    </location>
</feature>
<dbReference type="InterPro" id="IPR045116">
    <property type="entry name" value="Clp1/Grc3"/>
</dbReference>
<dbReference type="InterPro" id="IPR032319">
    <property type="entry name" value="CLP1_P"/>
</dbReference>
<dbReference type="Pfam" id="PF16575">
    <property type="entry name" value="CLP1_P"/>
    <property type="match status" value="1"/>
</dbReference>
<comment type="function">
    <text evidence="1">Polynucleotide 5'-kinase involved in rRNA processing.</text>
</comment>
<feature type="domain" description="Clp1 P-loop" evidence="12">
    <location>
        <begin position="135"/>
        <end position="342"/>
    </location>
</feature>
<dbReference type="Pfam" id="PF16573">
    <property type="entry name" value="CLP1_N"/>
    <property type="match status" value="1"/>
</dbReference>
<comment type="subunit">
    <text evidence="9">Component of a pre-mRNA cleavage factor complex. Interacts directly with PCF11.</text>
</comment>
<reference evidence="14" key="1">
    <citation type="submission" date="2015-05" db="EMBL/GenBank/DDBJ databases">
        <authorList>
            <person name="Wang D.B."/>
            <person name="Wang M."/>
        </authorList>
    </citation>
    <scope>NUCLEOTIDE SEQUENCE</scope>
    <source>
        <strain evidence="14">36-1</strain>
    </source>
</reference>
<evidence type="ECO:0000259" key="10">
    <source>
        <dbReference type="Pfam" id="PF06807"/>
    </source>
</evidence>
<comment type="caution">
    <text evidence="9">Lacks conserved residue(s) required for the propagation of feature annotation.</text>
</comment>
<dbReference type="Proteomes" id="UP001287286">
    <property type="component" value="Unassembled WGS sequence"/>
</dbReference>
<evidence type="ECO:0000256" key="4">
    <source>
        <dbReference type="ARBA" id="ARBA00019824"/>
    </source>
</evidence>
<reference evidence="14 15" key="2">
    <citation type="journal article" date="2016" name="Front. Microbiol.">
        <title>Genome and transcriptome sequences reveal the specific parasitism of the nematophagous Purpureocillium lilacinum 36-1.</title>
        <authorList>
            <person name="Xie J."/>
            <person name="Li S."/>
            <person name="Mo C."/>
            <person name="Xiao X."/>
            <person name="Peng D."/>
            <person name="Wang G."/>
            <person name="Xiao Y."/>
        </authorList>
    </citation>
    <scope>NUCLEOTIDE SEQUENCE [LARGE SCALE GENOMIC DNA]</scope>
    <source>
        <strain evidence="14 15">36-1</strain>
    </source>
</reference>
<evidence type="ECO:0000256" key="5">
    <source>
        <dbReference type="ARBA" id="ARBA00022664"/>
    </source>
</evidence>
<dbReference type="GO" id="GO:0005524">
    <property type="term" value="F:ATP binding"/>
    <property type="evidence" value="ECO:0007669"/>
    <property type="project" value="UniProtKB-UniRule"/>
</dbReference>
<dbReference type="Pfam" id="PF06807">
    <property type="entry name" value="Clp1"/>
    <property type="match status" value="1"/>
</dbReference>
<comment type="function">
    <text evidence="9">Required for endonucleolytic cleavage during polyadenylation-dependent pre-mRNA 3'-end formation.</text>
</comment>
<dbReference type="InterPro" id="IPR038239">
    <property type="entry name" value="Clp1_N_sf"/>
</dbReference>
<dbReference type="InterPro" id="IPR028606">
    <property type="entry name" value="Clp1"/>
</dbReference>
<evidence type="ECO:0000259" key="12">
    <source>
        <dbReference type="Pfam" id="PF16575"/>
    </source>
</evidence>
<dbReference type="SUPFAM" id="SSF52540">
    <property type="entry name" value="P-loop containing nucleoside triphosphate hydrolases"/>
    <property type="match status" value="2"/>
</dbReference>
<reference evidence="13 16" key="4">
    <citation type="journal article" date="2024" name="Microbiol. Resour. Announc.">
        <title>Genome annotations for the ascomycete fungi Trichoderma harzianum, Trichoderma aggressivum, and Purpureocillium lilacinum.</title>
        <authorList>
            <person name="Beijen E.P.W."/>
            <person name="Ohm R.A."/>
        </authorList>
    </citation>
    <scope>NUCLEOTIDE SEQUENCE [LARGE SCALE GENOMIC DNA]</scope>
    <source>
        <strain evidence="13 16">CBS 150709</strain>
    </source>
</reference>